<protein>
    <submittedName>
        <fullName evidence="9">Sugar transferase</fullName>
        <ecNumber evidence="9">2.7.8.-</ecNumber>
    </submittedName>
</protein>
<evidence type="ECO:0000313" key="9">
    <source>
        <dbReference type="EMBL" id="MFD0790160.1"/>
    </source>
</evidence>
<comment type="similarity">
    <text evidence="2">Belongs to the bacterial sugar transferase family.</text>
</comment>
<evidence type="ECO:0000256" key="5">
    <source>
        <dbReference type="ARBA" id="ARBA00022989"/>
    </source>
</evidence>
<feature type="domain" description="Bacterial sugar transferase" evidence="8">
    <location>
        <begin position="326"/>
        <end position="513"/>
    </location>
</feature>
<evidence type="ECO:0000256" key="4">
    <source>
        <dbReference type="ARBA" id="ARBA00022692"/>
    </source>
</evidence>
<evidence type="ECO:0000313" key="10">
    <source>
        <dbReference type="Proteomes" id="UP001597055"/>
    </source>
</evidence>
<sequence length="519" mass="57525">MSAVESALPTALRALPVPGLSAIAPSSLDRGYTAARVSPRATPTLERRLLWERRYVRRLRVTDAAIVVLATALTPVLQLSLVAPELLRNDPWIVARIPAVTAVFWLLVLAAFHTRDRAITGSGATEYKRVAHASGLTFGMLAIAFVVFQWQGIRSQLIIAAPIGLLALLIGRWSWRRWLHRQRRFGHYVSRTLVVGSRDDVEYVIRTLQRDGQLGYLVVGTTIADSDEKAISVGGLSYDAVGSIDQVARTASDLGADSIIIASRPDTDPDFIKRLSWQIEGTAAELILSSRLADVAGPRISLRPVDGLPLIHVKIPRFEGGRLALKRSMDVVASAAALLLFAPFAIVIAIAIKLEDGGPVFFSQARVGRDGKEFRILKFRSMRTDAEQRLAELLEANEGAGPLFKMKDDPRVTRVGRILRKLSLDEVPQFWNVLVGDMSIVGPRPPLPREVRAYDGTVFRRLYIKPGITGLWQVSGRSDLSWDESVRLDLRYVENWSVMNDLMIMWRTGQVMVQPKGAY</sequence>
<dbReference type="PANTHER" id="PTHR30576">
    <property type="entry name" value="COLANIC BIOSYNTHESIS UDP-GLUCOSE LIPID CARRIER TRANSFERASE"/>
    <property type="match status" value="1"/>
</dbReference>
<dbReference type="RefSeq" id="WP_378771755.1">
    <property type="nucleotide sequence ID" value="NZ_JBHTII010000001.1"/>
</dbReference>
<dbReference type="EC" id="2.7.8.-" evidence="9"/>
<dbReference type="InterPro" id="IPR003362">
    <property type="entry name" value="Bact_transf"/>
</dbReference>
<keyword evidence="3 9" id="KW-0808">Transferase</keyword>
<dbReference type="PANTHER" id="PTHR30576:SF10">
    <property type="entry name" value="SLL5057 PROTEIN"/>
    <property type="match status" value="1"/>
</dbReference>
<feature type="transmembrane region" description="Helical" evidence="7">
    <location>
        <begin position="61"/>
        <end position="81"/>
    </location>
</feature>
<dbReference type="Pfam" id="PF02397">
    <property type="entry name" value="Bac_transf"/>
    <property type="match status" value="1"/>
</dbReference>
<dbReference type="EMBL" id="JBHTII010000001">
    <property type="protein sequence ID" value="MFD0790160.1"/>
    <property type="molecule type" value="Genomic_DNA"/>
</dbReference>
<dbReference type="NCBIfam" id="TIGR03025">
    <property type="entry name" value="EPS_sugtrans"/>
    <property type="match status" value="1"/>
</dbReference>
<dbReference type="InterPro" id="IPR017475">
    <property type="entry name" value="EPS_sugar_tfrase"/>
</dbReference>
<organism evidence="9 10">
    <name type="scientific">Microbacterium insulae</name>
    <dbReference type="NCBI Taxonomy" id="483014"/>
    <lineage>
        <taxon>Bacteria</taxon>
        <taxon>Bacillati</taxon>
        <taxon>Actinomycetota</taxon>
        <taxon>Actinomycetes</taxon>
        <taxon>Micrococcales</taxon>
        <taxon>Microbacteriaceae</taxon>
        <taxon>Microbacterium</taxon>
    </lineage>
</organism>
<evidence type="ECO:0000256" key="6">
    <source>
        <dbReference type="ARBA" id="ARBA00023136"/>
    </source>
</evidence>
<gene>
    <name evidence="9" type="ORF">ACFQ0P_07100</name>
</gene>
<evidence type="ECO:0000256" key="3">
    <source>
        <dbReference type="ARBA" id="ARBA00022679"/>
    </source>
</evidence>
<keyword evidence="5 7" id="KW-1133">Transmembrane helix</keyword>
<dbReference type="GO" id="GO:0016740">
    <property type="term" value="F:transferase activity"/>
    <property type="evidence" value="ECO:0007669"/>
    <property type="project" value="UniProtKB-KW"/>
</dbReference>
<dbReference type="Proteomes" id="UP001597055">
    <property type="component" value="Unassembled WGS sequence"/>
</dbReference>
<evidence type="ECO:0000259" key="8">
    <source>
        <dbReference type="Pfam" id="PF02397"/>
    </source>
</evidence>
<feature type="transmembrane region" description="Helical" evidence="7">
    <location>
        <begin position="133"/>
        <end position="151"/>
    </location>
</feature>
<feature type="transmembrane region" description="Helical" evidence="7">
    <location>
        <begin position="93"/>
        <end position="112"/>
    </location>
</feature>
<evidence type="ECO:0000256" key="2">
    <source>
        <dbReference type="ARBA" id="ARBA00006464"/>
    </source>
</evidence>
<accession>A0ABW3AHC1</accession>
<evidence type="ECO:0000256" key="1">
    <source>
        <dbReference type="ARBA" id="ARBA00004141"/>
    </source>
</evidence>
<keyword evidence="10" id="KW-1185">Reference proteome</keyword>
<keyword evidence="4 7" id="KW-0812">Transmembrane</keyword>
<name>A0ABW3AHC1_9MICO</name>
<feature type="transmembrane region" description="Helical" evidence="7">
    <location>
        <begin position="331"/>
        <end position="352"/>
    </location>
</feature>
<dbReference type="Pfam" id="PF13727">
    <property type="entry name" value="CoA_binding_3"/>
    <property type="match status" value="1"/>
</dbReference>
<feature type="transmembrane region" description="Helical" evidence="7">
    <location>
        <begin position="157"/>
        <end position="175"/>
    </location>
</feature>
<evidence type="ECO:0000256" key="7">
    <source>
        <dbReference type="SAM" id="Phobius"/>
    </source>
</evidence>
<comment type="caution">
    <text evidence="9">The sequence shown here is derived from an EMBL/GenBank/DDBJ whole genome shotgun (WGS) entry which is preliminary data.</text>
</comment>
<reference evidence="10" key="1">
    <citation type="journal article" date="2019" name="Int. J. Syst. Evol. Microbiol.">
        <title>The Global Catalogue of Microorganisms (GCM) 10K type strain sequencing project: providing services to taxonomists for standard genome sequencing and annotation.</title>
        <authorList>
            <consortium name="The Broad Institute Genomics Platform"/>
            <consortium name="The Broad Institute Genome Sequencing Center for Infectious Disease"/>
            <person name="Wu L."/>
            <person name="Ma J."/>
        </authorList>
    </citation>
    <scope>NUCLEOTIDE SEQUENCE [LARGE SCALE GENOMIC DNA]</scope>
    <source>
        <strain evidence="10">CCUG 54523</strain>
    </source>
</reference>
<keyword evidence="6 7" id="KW-0472">Membrane</keyword>
<comment type="subcellular location">
    <subcellularLocation>
        <location evidence="1">Membrane</location>
        <topology evidence="1">Multi-pass membrane protein</topology>
    </subcellularLocation>
</comment>
<proteinExistence type="inferred from homology"/>